<sequence length="365" mass="40470">MLMRVLTCLVFVKEMIISQCAPKLGPVLMDPLILEISDPMDELPPPPPIPVANAMLRQENNPEDVPRQPCQGYDFDDKICKLINNRVLCGYNKNTGEIVNTEIIVDMGNGCRVRGDRLECGYKPGSYIGRESMRSRPTRTSMFTSPILMKLKAAAITTTTTIDTNIRIKLKAVSSLSNATNASIDSDISSNETELSDTSPEITETNIVEDLNLSFSTTLSESHESQLSTVTPPSITNNTTSSTSNESLPDISSKSSDMSITSSDISQITAKAVEIIDTTNKEKTIDESTLSKSENTTTESPDDDTSPKTSKTLFNKIRIKRRNAPLNKTKLALTRCVEKHDRIVCYDEHFLPNRRRSRMSLKIKL</sequence>
<proteinExistence type="predicted"/>
<organism evidence="3 4">
    <name type="scientific">Loxostege sticticalis</name>
    <name type="common">Beet webworm moth</name>
    <dbReference type="NCBI Taxonomy" id="481309"/>
    <lineage>
        <taxon>Eukaryota</taxon>
        <taxon>Metazoa</taxon>
        <taxon>Ecdysozoa</taxon>
        <taxon>Arthropoda</taxon>
        <taxon>Hexapoda</taxon>
        <taxon>Insecta</taxon>
        <taxon>Pterygota</taxon>
        <taxon>Neoptera</taxon>
        <taxon>Endopterygota</taxon>
        <taxon>Lepidoptera</taxon>
        <taxon>Glossata</taxon>
        <taxon>Ditrysia</taxon>
        <taxon>Pyraloidea</taxon>
        <taxon>Crambidae</taxon>
        <taxon>Pyraustinae</taxon>
        <taxon>Loxostege</taxon>
    </lineage>
</organism>
<evidence type="ECO:0000256" key="2">
    <source>
        <dbReference type="SAM" id="SignalP"/>
    </source>
</evidence>
<feature type="compositionally biased region" description="Low complexity" evidence="1">
    <location>
        <begin position="228"/>
        <end position="262"/>
    </location>
</feature>
<evidence type="ECO:0000256" key="1">
    <source>
        <dbReference type="SAM" id="MobiDB-lite"/>
    </source>
</evidence>
<gene>
    <name evidence="3" type="ORF">ABMA28_006408</name>
</gene>
<dbReference type="EMBL" id="JBEDNZ010000019">
    <property type="protein sequence ID" value="KAL0820560.1"/>
    <property type="molecule type" value="Genomic_DNA"/>
</dbReference>
<feature type="compositionally biased region" description="Polar residues" evidence="1">
    <location>
        <begin position="181"/>
        <end position="206"/>
    </location>
</feature>
<accession>A0ABD0SL40</accession>
<feature type="chain" id="PRO_5044851491" evidence="2">
    <location>
        <begin position="19"/>
        <end position="365"/>
    </location>
</feature>
<keyword evidence="2" id="KW-0732">Signal</keyword>
<feature type="region of interest" description="Disordered" evidence="1">
    <location>
        <begin position="181"/>
        <end position="207"/>
    </location>
</feature>
<feature type="region of interest" description="Disordered" evidence="1">
    <location>
        <begin position="219"/>
        <end position="262"/>
    </location>
</feature>
<name>A0ABD0SL40_LOXSC</name>
<dbReference type="Proteomes" id="UP001549921">
    <property type="component" value="Unassembled WGS sequence"/>
</dbReference>
<dbReference type="AlphaFoldDB" id="A0ABD0SL40"/>
<evidence type="ECO:0000313" key="3">
    <source>
        <dbReference type="EMBL" id="KAL0820560.1"/>
    </source>
</evidence>
<protein>
    <submittedName>
        <fullName evidence="3">Uncharacterized protein</fullName>
    </submittedName>
</protein>
<comment type="caution">
    <text evidence="3">The sequence shown here is derived from an EMBL/GenBank/DDBJ whole genome shotgun (WGS) entry which is preliminary data.</text>
</comment>
<feature type="region of interest" description="Disordered" evidence="1">
    <location>
        <begin position="285"/>
        <end position="310"/>
    </location>
</feature>
<reference evidence="3 4" key="1">
    <citation type="submission" date="2024-06" db="EMBL/GenBank/DDBJ databases">
        <title>A chromosome-level genome assembly of beet webworm, Loxostege sticticalis.</title>
        <authorList>
            <person name="Zhang Y."/>
        </authorList>
    </citation>
    <scope>NUCLEOTIDE SEQUENCE [LARGE SCALE GENOMIC DNA]</scope>
    <source>
        <strain evidence="3">AQ028</strain>
        <tissue evidence="3">Male pupae</tissue>
    </source>
</reference>
<evidence type="ECO:0000313" key="4">
    <source>
        <dbReference type="Proteomes" id="UP001549921"/>
    </source>
</evidence>
<feature type="signal peptide" evidence="2">
    <location>
        <begin position="1"/>
        <end position="18"/>
    </location>
</feature>